<evidence type="ECO:0000313" key="4">
    <source>
        <dbReference type="Proteomes" id="UP000738826"/>
    </source>
</evidence>
<reference evidence="3" key="1">
    <citation type="submission" date="2019-11" db="EMBL/GenBank/DDBJ databases">
        <title>Lipid analysis of CO2-rich subsurface aquifers suggests an autotrophy-based deep biosphere with lysolipids enriched in CPR bacteria.</title>
        <authorList>
            <person name="Probst A.J."/>
            <person name="Elling F.J."/>
            <person name="Castelle C.J."/>
            <person name="Zhu Q."/>
            <person name="Elvert M."/>
            <person name="Birarda G."/>
            <person name="Holman H.-Y."/>
            <person name="Lane K.R."/>
            <person name="Ladd B."/>
            <person name="Ryan M.C."/>
            <person name="Woyke T."/>
            <person name="Hinrichs K.-U."/>
            <person name="Banfield J.F."/>
        </authorList>
    </citation>
    <scope>NUCLEOTIDE SEQUENCE</scope>
    <source>
        <strain evidence="2">CG_2015-01_33_1645</strain>
        <strain evidence="3">CG_2015-04_33_537</strain>
    </source>
</reference>
<dbReference type="GO" id="GO:0000428">
    <property type="term" value="C:DNA-directed RNA polymerase complex"/>
    <property type="evidence" value="ECO:0007669"/>
    <property type="project" value="UniProtKB-KW"/>
</dbReference>
<dbReference type="GO" id="GO:0003899">
    <property type="term" value="F:DNA-directed RNA polymerase activity"/>
    <property type="evidence" value="ECO:0007669"/>
    <property type="project" value="UniProtKB-UniRule"/>
</dbReference>
<dbReference type="GO" id="GO:0005737">
    <property type="term" value="C:cytoplasm"/>
    <property type="evidence" value="ECO:0007669"/>
    <property type="project" value="UniProtKB-SubCell"/>
</dbReference>
<dbReference type="GO" id="GO:0000166">
    <property type="term" value="F:nucleotide binding"/>
    <property type="evidence" value="ECO:0007669"/>
    <property type="project" value="InterPro"/>
</dbReference>
<comment type="subcellular location">
    <subcellularLocation>
        <location evidence="1">Cytoplasm</location>
    </subcellularLocation>
</comment>
<protein>
    <recommendedName>
        <fullName evidence="1">DNA-directed RNA polymerase subunit Rpo4</fullName>
        <ecNumber evidence="1">2.7.7.6</ecNumber>
    </recommendedName>
    <alternativeName>
        <fullName evidence="1">DNA-directed RNA polymerase subunit F</fullName>
    </alternativeName>
</protein>
<accession>A0A8J7YWU2</accession>
<dbReference type="Pfam" id="PF03874">
    <property type="entry name" value="RNA_pol_Rpb4"/>
    <property type="match status" value="1"/>
</dbReference>
<keyword evidence="1 3" id="KW-0240">DNA-directed RNA polymerase</keyword>
<dbReference type="PANTHER" id="PTHR39646:SF1">
    <property type="entry name" value="DNA-DIRECTED RNA POLYMERASE SUBUNIT RPO4"/>
    <property type="match status" value="1"/>
</dbReference>
<dbReference type="PIRSF" id="PIRSF005053">
    <property type="entry name" value="RNA_pol_F_arch"/>
    <property type="match status" value="1"/>
</dbReference>
<dbReference type="EMBL" id="JAACQH010000047">
    <property type="protein sequence ID" value="NCS91300.1"/>
    <property type="molecule type" value="Genomic_DNA"/>
</dbReference>
<comment type="caution">
    <text evidence="3">The sequence shown here is derived from an EMBL/GenBank/DDBJ whole genome shotgun (WGS) entry which is preliminary data.</text>
</comment>
<keyword evidence="1" id="KW-0548">Nucleotidyltransferase</keyword>
<keyword evidence="1" id="KW-0804">Transcription</keyword>
<evidence type="ECO:0000313" key="3">
    <source>
        <dbReference type="EMBL" id="NCS91300.1"/>
    </source>
</evidence>
<comment type="catalytic activity">
    <reaction evidence="1">
        <text>RNA(n) + a ribonucleoside 5'-triphosphate = RNA(n+1) + diphosphate</text>
        <dbReference type="Rhea" id="RHEA:21248"/>
        <dbReference type="Rhea" id="RHEA-COMP:14527"/>
        <dbReference type="Rhea" id="RHEA-COMP:17342"/>
        <dbReference type="ChEBI" id="CHEBI:33019"/>
        <dbReference type="ChEBI" id="CHEBI:61557"/>
        <dbReference type="ChEBI" id="CHEBI:140395"/>
        <dbReference type="EC" id="2.7.7.6"/>
    </reaction>
</comment>
<evidence type="ECO:0000256" key="1">
    <source>
        <dbReference type="HAMAP-Rule" id="MF_00864"/>
    </source>
</evidence>
<gene>
    <name evidence="1" type="primary">rpo4</name>
    <name evidence="1" type="synonym">rpoF</name>
    <name evidence="3" type="ORF">GW779_02595</name>
    <name evidence="2" type="ORF">GW910_04885</name>
</gene>
<keyword evidence="1" id="KW-0963">Cytoplasm</keyword>
<dbReference type="Gene3D" id="6.10.140.10">
    <property type="match status" value="1"/>
</dbReference>
<name>A0A8J7YWU2_9ARCH</name>
<proteinExistence type="inferred from homology"/>
<dbReference type="Proteomes" id="UP000768163">
    <property type="component" value="Unassembled WGS sequence"/>
</dbReference>
<dbReference type="InterPro" id="IPR010997">
    <property type="entry name" value="HRDC-like_sf"/>
</dbReference>
<dbReference type="EMBL" id="JAACVF010000133">
    <property type="protein sequence ID" value="NCN65377.1"/>
    <property type="molecule type" value="Genomic_DNA"/>
</dbReference>
<comment type="function">
    <text evidence="1">DNA-dependent RNA polymerase (RNAP) catalyzes the transcription of DNA into RNA using the four ribonucleoside triphosphates as substrates. This subunit is less well bound than the others.</text>
</comment>
<dbReference type="InterPro" id="IPR044876">
    <property type="entry name" value="HRDC_dom_sf"/>
</dbReference>
<organism evidence="3 4">
    <name type="scientific">Candidatus Altarchaeum hamiconexum</name>
    <dbReference type="NCBI Taxonomy" id="1803513"/>
    <lineage>
        <taxon>Archaea</taxon>
        <taxon>Candidatus Altarchaeota</taxon>
        <taxon>Candidatus Altiarchaeia</taxon>
        <taxon>Candidatus Altarchaeales</taxon>
        <taxon>Candidatus Altarchaeaceae</taxon>
        <taxon>Candidatus Altarchaeum</taxon>
    </lineage>
</organism>
<sequence length="114" mass="13304">MKITEKKLTTLSHVREILLKREKIAIDGEPMTDDQKKLLNYANKFSKLSVRDTKELQKKLKGIKLHLSDVQIVKIIDMLPKNIDEIRAIFSKDEKFSYNADELKQILDCVAQYI</sequence>
<dbReference type="HAMAP" id="MF_00864">
    <property type="entry name" value="RNApol_arch_Rpo4"/>
    <property type="match status" value="1"/>
</dbReference>
<dbReference type="InterPro" id="IPR010924">
    <property type="entry name" value="Rpo4"/>
</dbReference>
<dbReference type="InterPro" id="IPR005574">
    <property type="entry name" value="Rpb4/RPC9"/>
</dbReference>
<dbReference type="PANTHER" id="PTHR39646">
    <property type="entry name" value="RNA POLYMERASE RPB4"/>
    <property type="match status" value="1"/>
</dbReference>
<dbReference type="AlphaFoldDB" id="A0A8J7YWU2"/>
<keyword evidence="1" id="KW-0808">Transferase</keyword>
<evidence type="ECO:0000313" key="2">
    <source>
        <dbReference type="EMBL" id="NCN65377.1"/>
    </source>
</evidence>
<dbReference type="Proteomes" id="UP000738826">
    <property type="component" value="Unassembled WGS sequence"/>
</dbReference>
<comment type="similarity">
    <text evidence="1">Belongs to the eukaryotic RPB4 RNA polymerase subunit family.</text>
</comment>
<dbReference type="Gene3D" id="1.10.150.80">
    <property type="entry name" value="HRDC domain"/>
    <property type="match status" value="1"/>
</dbReference>
<dbReference type="EC" id="2.7.7.6" evidence="1"/>
<dbReference type="GO" id="GO:0006352">
    <property type="term" value="P:DNA-templated transcription initiation"/>
    <property type="evidence" value="ECO:0007669"/>
    <property type="project" value="InterPro"/>
</dbReference>
<dbReference type="SUPFAM" id="SSF47819">
    <property type="entry name" value="HRDC-like"/>
    <property type="match status" value="1"/>
</dbReference>
<comment type="subunit">
    <text evidence="1">Part of the RNA polymerase complex. Forms a stalk with Rpo7 that extends from the main structure.</text>
</comment>